<evidence type="ECO:0000256" key="4">
    <source>
        <dbReference type="SAM" id="MobiDB-lite"/>
    </source>
</evidence>
<gene>
    <name evidence="6" type="ORF">M5D96_000275</name>
</gene>
<reference evidence="6" key="1">
    <citation type="journal article" date="2023" name="Genome Biol. Evol.">
        <title>Long-read-based Genome Assembly of Drosophila gunungcola Reveals Fewer Chemosensory Genes in Flower-breeding Species.</title>
        <authorList>
            <person name="Negi A."/>
            <person name="Liao B.Y."/>
            <person name="Yeh S.D."/>
        </authorList>
    </citation>
    <scope>NUCLEOTIDE SEQUENCE</scope>
    <source>
        <strain evidence="6">Sukarami</strain>
    </source>
</reference>
<dbReference type="InterPro" id="IPR011992">
    <property type="entry name" value="EF-hand-dom_pair"/>
</dbReference>
<keyword evidence="7" id="KW-1185">Reference proteome</keyword>
<dbReference type="PROSITE" id="PS00018">
    <property type="entry name" value="EF_HAND_1"/>
    <property type="match status" value="1"/>
</dbReference>
<keyword evidence="1" id="KW-0479">Metal-binding</keyword>
<dbReference type="Proteomes" id="UP001059596">
    <property type="component" value="Chromosome 3R"/>
</dbReference>
<dbReference type="InterPro" id="IPR040365">
    <property type="entry name" value="EFHD1/2"/>
</dbReference>
<feature type="domain" description="EF-hand" evidence="5">
    <location>
        <begin position="147"/>
        <end position="182"/>
    </location>
</feature>
<comment type="caution">
    <text evidence="6">The sequence shown here is derived from an EMBL/GenBank/DDBJ whole genome shotgun (WGS) entry which is preliminary data.</text>
</comment>
<keyword evidence="2" id="KW-0677">Repeat</keyword>
<organism evidence="6 7">
    <name type="scientific">Drosophila gunungcola</name>
    <name type="common">fruit fly</name>
    <dbReference type="NCBI Taxonomy" id="103775"/>
    <lineage>
        <taxon>Eukaryota</taxon>
        <taxon>Metazoa</taxon>
        <taxon>Ecdysozoa</taxon>
        <taxon>Arthropoda</taxon>
        <taxon>Hexapoda</taxon>
        <taxon>Insecta</taxon>
        <taxon>Pterygota</taxon>
        <taxon>Neoptera</taxon>
        <taxon>Endopterygota</taxon>
        <taxon>Diptera</taxon>
        <taxon>Brachycera</taxon>
        <taxon>Muscomorpha</taxon>
        <taxon>Ephydroidea</taxon>
        <taxon>Drosophilidae</taxon>
        <taxon>Drosophila</taxon>
        <taxon>Sophophora</taxon>
    </lineage>
</organism>
<dbReference type="AlphaFoldDB" id="A0A9P9YVW6"/>
<dbReference type="InterPro" id="IPR002048">
    <property type="entry name" value="EF_hand_dom"/>
</dbReference>
<sequence length="308" mass="35299">MVVPLELEHTKEHEQTEEPEDPNDFEFTQEISLLEDEELSSGSSFTSCCSYNYMRQSIVSRQIRDASTQSLYSFNEIDSLTDTRNNQAQDKLGKEPYSGEDLKTQFSSVKVVMEKRSIIFTPEGSDSDCEISLDEVFQRFSTWFNRTEIESAFSTFMRVDEDQDGYICLAELKRFLEILEMPQTHLAVKNVMTHVVGNHEGRLNFCQVLLIHGTLMRRLELRKWNLQDREKQRLAMSQAVDVSQVGVRAAKLFFEAKIALQTEPLPLNLAQPVARIPASNSQDSQSKGCQREQFKSAAAVFKKLESEQ</sequence>
<evidence type="ECO:0000256" key="1">
    <source>
        <dbReference type="ARBA" id="ARBA00022723"/>
    </source>
</evidence>
<evidence type="ECO:0000313" key="7">
    <source>
        <dbReference type="Proteomes" id="UP001059596"/>
    </source>
</evidence>
<dbReference type="Gene3D" id="1.10.238.10">
    <property type="entry name" value="EF-hand"/>
    <property type="match status" value="1"/>
</dbReference>
<keyword evidence="3" id="KW-0106">Calcium</keyword>
<dbReference type="PANTHER" id="PTHR13025">
    <property type="entry name" value="EF-HAND DOMAIN-CONTAINING PROTEIN D"/>
    <property type="match status" value="1"/>
</dbReference>
<dbReference type="EMBL" id="JAMKOV010000001">
    <property type="protein sequence ID" value="KAI8044124.1"/>
    <property type="molecule type" value="Genomic_DNA"/>
</dbReference>
<dbReference type="PROSITE" id="PS50222">
    <property type="entry name" value="EF_HAND_2"/>
    <property type="match status" value="1"/>
</dbReference>
<dbReference type="OrthoDB" id="6572480at2759"/>
<dbReference type="GO" id="GO:0005509">
    <property type="term" value="F:calcium ion binding"/>
    <property type="evidence" value="ECO:0007669"/>
    <property type="project" value="InterPro"/>
</dbReference>
<evidence type="ECO:0000256" key="3">
    <source>
        <dbReference type="ARBA" id="ARBA00022837"/>
    </source>
</evidence>
<feature type="region of interest" description="Disordered" evidence="4">
    <location>
        <begin position="1"/>
        <end position="24"/>
    </location>
</feature>
<accession>A0A9P9YVW6</accession>
<name>A0A9P9YVW6_9MUSC</name>
<evidence type="ECO:0000256" key="2">
    <source>
        <dbReference type="ARBA" id="ARBA00022737"/>
    </source>
</evidence>
<dbReference type="PANTHER" id="PTHR13025:SF6">
    <property type="entry name" value="EF-HAND DOMAIN-CONTAINING PROTEIN-RELATED"/>
    <property type="match status" value="1"/>
</dbReference>
<dbReference type="SUPFAM" id="SSF47473">
    <property type="entry name" value="EF-hand"/>
    <property type="match status" value="1"/>
</dbReference>
<evidence type="ECO:0000313" key="6">
    <source>
        <dbReference type="EMBL" id="KAI8044124.1"/>
    </source>
</evidence>
<protein>
    <recommendedName>
        <fullName evidence="5">EF-hand domain-containing protein</fullName>
    </recommendedName>
</protein>
<feature type="compositionally biased region" description="Basic and acidic residues" evidence="4">
    <location>
        <begin position="1"/>
        <end position="16"/>
    </location>
</feature>
<proteinExistence type="predicted"/>
<dbReference type="InterPro" id="IPR018247">
    <property type="entry name" value="EF_Hand_1_Ca_BS"/>
</dbReference>
<evidence type="ECO:0000259" key="5">
    <source>
        <dbReference type="PROSITE" id="PS50222"/>
    </source>
</evidence>
<dbReference type="CDD" id="cd00051">
    <property type="entry name" value="EFh"/>
    <property type="match status" value="1"/>
</dbReference>